<protein>
    <submittedName>
        <fullName evidence="1">Uncharacterized protein</fullName>
    </submittedName>
</protein>
<evidence type="ECO:0000313" key="1">
    <source>
        <dbReference type="EMBL" id="GAA0876151.1"/>
    </source>
</evidence>
<evidence type="ECO:0000313" key="2">
    <source>
        <dbReference type="Proteomes" id="UP001501126"/>
    </source>
</evidence>
<comment type="caution">
    <text evidence="1">The sequence shown here is derived from an EMBL/GenBank/DDBJ whole genome shotgun (WGS) entry which is preliminary data.</text>
</comment>
<dbReference type="RefSeq" id="WP_343788394.1">
    <property type="nucleotide sequence ID" value="NZ_BAAAFH010000022.1"/>
</dbReference>
<name>A0ABN1MT76_9FLAO</name>
<dbReference type="Proteomes" id="UP001501126">
    <property type="component" value="Unassembled WGS sequence"/>
</dbReference>
<dbReference type="EMBL" id="BAAAFH010000022">
    <property type="protein sequence ID" value="GAA0876151.1"/>
    <property type="molecule type" value="Genomic_DNA"/>
</dbReference>
<dbReference type="PROSITE" id="PS51257">
    <property type="entry name" value="PROKAR_LIPOPROTEIN"/>
    <property type="match status" value="1"/>
</dbReference>
<accession>A0ABN1MT76</accession>
<keyword evidence="2" id="KW-1185">Reference proteome</keyword>
<sequence length="227" mass="26539">MNYRYALSLVITCLLLLSCKKGDNTPVDLAFEYFPLQEGHYTVYDVLEVRHDAQATIQHDTNRYQLKVVIGDTLLDLQNEIAREYFRYTRPDATTSWALSDVWTAKISGNRAELVEENQRVIKLVFAPTEDKNWDANAFNTYDELDCYYTNLHSPASLSGYQFSSTIKVEQEDFFSLIDHRRKHETYAKGVGLIQKFYKHHEIMNFDTLDVRKGNEIHMKLIEYGEE</sequence>
<organism evidence="1 2">
    <name type="scientific">Wandonia haliotis</name>
    <dbReference type="NCBI Taxonomy" id="574963"/>
    <lineage>
        <taxon>Bacteria</taxon>
        <taxon>Pseudomonadati</taxon>
        <taxon>Bacteroidota</taxon>
        <taxon>Flavobacteriia</taxon>
        <taxon>Flavobacteriales</taxon>
        <taxon>Crocinitomicaceae</taxon>
        <taxon>Wandonia</taxon>
    </lineage>
</organism>
<reference evidence="1 2" key="1">
    <citation type="journal article" date="2019" name="Int. J. Syst. Evol. Microbiol.">
        <title>The Global Catalogue of Microorganisms (GCM) 10K type strain sequencing project: providing services to taxonomists for standard genome sequencing and annotation.</title>
        <authorList>
            <consortium name="The Broad Institute Genomics Platform"/>
            <consortium name="The Broad Institute Genome Sequencing Center for Infectious Disease"/>
            <person name="Wu L."/>
            <person name="Ma J."/>
        </authorList>
    </citation>
    <scope>NUCLEOTIDE SEQUENCE [LARGE SCALE GENOMIC DNA]</scope>
    <source>
        <strain evidence="1 2">JCM 16083</strain>
    </source>
</reference>
<proteinExistence type="predicted"/>
<gene>
    <name evidence="1" type="ORF">GCM10009118_25610</name>
</gene>